<comment type="caution">
    <text evidence="2">The sequence shown here is derived from an EMBL/GenBank/DDBJ whole genome shotgun (WGS) entry which is preliminary data.</text>
</comment>
<dbReference type="EMBL" id="RVHM01000060">
    <property type="protein sequence ID" value="MLU99903.1"/>
    <property type="molecule type" value="Genomic_DNA"/>
</dbReference>
<feature type="transmembrane region" description="Helical" evidence="1">
    <location>
        <begin position="51"/>
        <end position="69"/>
    </location>
</feature>
<protein>
    <submittedName>
        <fullName evidence="2">Uncharacterized protein</fullName>
    </submittedName>
</protein>
<proteinExistence type="predicted"/>
<evidence type="ECO:0000256" key="1">
    <source>
        <dbReference type="SAM" id="Phobius"/>
    </source>
</evidence>
<name>A0A403MNH8_SALET</name>
<sequence length="76" mass="8901">MKIEKFFYAGKFTIGFGISSELWHIERKNGGKAISFFHLGYTPDLNPQQKFKASLIMLTVLWFTIRLGVIDWERMT</sequence>
<gene>
    <name evidence="2" type="ORF">DRU74_24900</name>
</gene>
<keyword evidence="1" id="KW-0812">Transmembrane</keyword>
<keyword evidence="1" id="KW-1133">Transmembrane helix</keyword>
<dbReference type="Proteomes" id="UP000885374">
    <property type="component" value="Unassembled WGS sequence"/>
</dbReference>
<dbReference type="AlphaFoldDB" id="A0A403MNH8"/>
<keyword evidence="1" id="KW-0472">Membrane</keyword>
<organism evidence="2">
    <name type="scientific">Salmonella enterica I</name>
    <dbReference type="NCBI Taxonomy" id="59201"/>
    <lineage>
        <taxon>Bacteria</taxon>
        <taxon>Pseudomonadati</taxon>
        <taxon>Pseudomonadota</taxon>
        <taxon>Gammaproteobacteria</taxon>
        <taxon>Enterobacterales</taxon>
        <taxon>Enterobacteriaceae</taxon>
        <taxon>Salmonella</taxon>
    </lineage>
</organism>
<reference evidence="2" key="1">
    <citation type="submission" date="2018-07" db="EMBL/GenBank/DDBJ databases">
        <authorList>
            <person name="Ashton P.M."/>
            <person name="Dallman T."/>
            <person name="Nair S."/>
            <person name="De Pinna E."/>
            <person name="Peters T."/>
            <person name="Grant K."/>
        </authorList>
    </citation>
    <scope>NUCLEOTIDE SEQUENCE [LARGE SCALE GENOMIC DNA]</scope>
    <source>
        <strain evidence="2">157339</strain>
    </source>
</reference>
<evidence type="ECO:0000313" key="2">
    <source>
        <dbReference type="EMBL" id="MLU99903.1"/>
    </source>
</evidence>
<accession>A0A403MNH8</accession>